<name>A0A4P9WN47_9FUNG</name>
<evidence type="ECO:0000313" key="1">
    <source>
        <dbReference type="EMBL" id="RKO94531.1"/>
    </source>
</evidence>
<reference evidence="2" key="1">
    <citation type="journal article" date="2018" name="Nat. Microbiol.">
        <title>Leveraging single-cell genomics to expand the fungal tree of life.</title>
        <authorList>
            <person name="Ahrendt S.R."/>
            <person name="Quandt C.A."/>
            <person name="Ciobanu D."/>
            <person name="Clum A."/>
            <person name="Salamov A."/>
            <person name="Andreopoulos B."/>
            <person name="Cheng J.F."/>
            <person name="Woyke T."/>
            <person name="Pelin A."/>
            <person name="Henrissat B."/>
            <person name="Reynolds N.K."/>
            <person name="Benny G.L."/>
            <person name="Smith M.E."/>
            <person name="James T.Y."/>
            <person name="Grigoriev I.V."/>
        </authorList>
    </citation>
    <scope>NUCLEOTIDE SEQUENCE [LARGE SCALE GENOMIC DNA]</scope>
</reference>
<dbReference type="Proteomes" id="UP000269721">
    <property type="component" value="Unassembled WGS sequence"/>
</dbReference>
<organism evidence="1 2">
    <name type="scientific">Blyttiomyces helicus</name>
    <dbReference type="NCBI Taxonomy" id="388810"/>
    <lineage>
        <taxon>Eukaryota</taxon>
        <taxon>Fungi</taxon>
        <taxon>Fungi incertae sedis</taxon>
        <taxon>Chytridiomycota</taxon>
        <taxon>Chytridiomycota incertae sedis</taxon>
        <taxon>Chytridiomycetes</taxon>
        <taxon>Chytridiomycetes incertae sedis</taxon>
        <taxon>Blyttiomyces</taxon>
    </lineage>
</organism>
<protein>
    <submittedName>
        <fullName evidence="1">Uncharacterized protein</fullName>
    </submittedName>
</protein>
<dbReference type="OrthoDB" id="5589462at2759"/>
<evidence type="ECO:0000313" key="2">
    <source>
        <dbReference type="Proteomes" id="UP000269721"/>
    </source>
</evidence>
<accession>A0A4P9WN47</accession>
<gene>
    <name evidence="1" type="ORF">BDK51DRAFT_27624</name>
</gene>
<dbReference type="EMBL" id="KZ993871">
    <property type="protein sequence ID" value="RKO94531.1"/>
    <property type="molecule type" value="Genomic_DNA"/>
</dbReference>
<dbReference type="AlphaFoldDB" id="A0A4P9WN47"/>
<proteinExistence type="predicted"/>
<sequence length="234" mass="25951">MADSTPEPNLNVSLIQITITTDYAPNANDFHYQAVSVQLTHIDSINTNAADLSRADFITEASVHILRGYINNVSSRLLPANSSTRLKLSRAAIYPAFLSRTGQLSARHWIKSVKRVITRRSLSSVLKVQAIGSFLSPPTAAVTVYSWLFGVGKLRPWGVVHEFSIERLMTKLYLLDIIKDGDCEAPLTSSVSKPATSEEFALLRRQVFSYLKVNIARNIFARMAEIDGNILNSL</sequence>
<keyword evidence="2" id="KW-1185">Reference proteome</keyword>